<comment type="caution">
    <text evidence="2">The sequence shown here is derived from an EMBL/GenBank/DDBJ whole genome shotgun (WGS) entry which is preliminary data.</text>
</comment>
<feature type="signal peptide" evidence="1">
    <location>
        <begin position="1"/>
        <end position="24"/>
    </location>
</feature>
<evidence type="ECO:0008006" key="3">
    <source>
        <dbReference type="Google" id="ProtNLM"/>
    </source>
</evidence>
<reference evidence="2" key="1">
    <citation type="submission" date="2019-12" db="EMBL/GenBank/DDBJ databases">
        <title>Genome sequencing and annotation of Brassica cretica.</title>
        <authorList>
            <person name="Studholme D.J."/>
            <person name="Sarris P.F."/>
        </authorList>
    </citation>
    <scope>NUCLEOTIDE SEQUENCE</scope>
    <source>
        <strain evidence="2">PFS-102/07</strain>
        <tissue evidence="2">Leaf</tissue>
    </source>
</reference>
<feature type="chain" id="PRO_5035883547" description="BURP domain-containing protein" evidence="1">
    <location>
        <begin position="25"/>
        <end position="307"/>
    </location>
</feature>
<gene>
    <name evidence="2" type="ORF">F2Q70_00006118</name>
</gene>
<dbReference type="EMBL" id="QGKY02001015">
    <property type="protein sequence ID" value="KAF2570673.1"/>
    <property type="molecule type" value="Genomic_DNA"/>
</dbReference>
<evidence type="ECO:0000313" key="2">
    <source>
        <dbReference type="EMBL" id="KAF2570673.1"/>
    </source>
</evidence>
<evidence type="ECO:0000256" key="1">
    <source>
        <dbReference type="SAM" id="SignalP"/>
    </source>
</evidence>
<keyword evidence="1" id="KW-0732">Signal</keyword>
<dbReference type="AlphaFoldDB" id="A0A8S9IMS7"/>
<accession>A0A8S9IMS7</accession>
<name>A0A8S9IMS7_BRACR</name>
<organism evidence="2">
    <name type="scientific">Brassica cretica</name>
    <name type="common">Mustard</name>
    <dbReference type="NCBI Taxonomy" id="69181"/>
    <lineage>
        <taxon>Eukaryota</taxon>
        <taxon>Viridiplantae</taxon>
        <taxon>Streptophyta</taxon>
        <taxon>Embryophyta</taxon>
        <taxon>Tracheophyta</taxon>
        <taxon>Spermatophyta</taxon>
        <taxon>Magnoliopsida</taxon>
        <taxon>eudicotyledons</taxon>
        <taxon>Gunneridae</taxon>
        <taxon>Pentapetalae</taxon>
        <taxon>rosids</taxon>
        <taxon>malvids</taxon>
        <taxon>Brassicales</taxon>
        <taxon>Brassicaceae</taxon>
        <taxon>Brassiceae</taxon>
        <taxon>Brassica</taxon>
    </lineage>
</organism>
<protein>
    <recommendedName>
        <fullName evidence="3">BURP domain-containing protein</fullName>
    </recommendedName>
</protein>
<proteinExistence type="predicted"/>
<sequence>MGWRFPFVLNFAGSLFFLSSSTRAEEHGTSRTCEAAKRLQKVAIRVFGAVLHLKAAFVAAGRFVGGSVDSDWRTQLLFSTISDDPKNVRFSSLPRMPELLESPASLAMKVSSTLTEKSSKKPYCTHHYPASNIAEGELISPPPPNQIASNTCTESHHTAAKFETKLKVTKDAPGEGKTHVSTRVMGTYGYAAPEPKMSDVVEALKPIPHLKDMASSSYYFQTMHAERLKNGSGRQPQPVFGNCLVLMDLREETGLDQERVNHNLCFGHCLVLMVNMVPRLIDIRFLLQNLQGANYIAVPCVDNKQKA</sequence>